<dbReference type="InterPro" id="IPR001789">
    <property type="entry name" value="Sig_transdc_resp-reg_receiver"/>
</dbReference>
<reference evidence="1" key="1">
    <citation type="submission" date="2015-06" db="UniProtKB">
        <authorList>
            <consortium name="EnsemblPlants"/>
        </authorList>
    </citation>
    <scope>IDENTIFICATION</scope>
</reference>
<name>R7VYU4_AEGTA</name>
<dbReference type="SMART" id="SM00448">
    <property type="entry name" value="REC"/>
    <property type="match status" value="1"/>
</dbReference>
<proteinExistence type="predicted"/>
<dbReference type="GO" id="GO:0000160">
    <property type="term" value="P:phosphorelay signal transduction system"/>
    <property type="evidence" value="ECO:0007669"/>
    <property type="project" value="InterPro"/>
</dbReference>
<sequence length="185" mass="20381">MELKAKGFTSIKALLVEDIEVCRLVLSTFLLRLHCEVTPAMNGKEAIDLFLEGKKFDIVLFDKDMPVMTGPEAIVKIRAMGETDVKIVGVSADNHAMEAFMSAGADLFVPKPIRKTLQRTHGNYRQARFHHGETGVKIVGVSADNHAMEAFMSAGADLFVPKPIRMEALGPIIQDVINKKTNDMV</sequence>
<dbReference type="PANTHER" id="PTHR43228">
    <property type="entry name" value="TWO-COMPONENT RESPONSE REGULATOR"/>
    <property type="match status" value="1"/>
</dbReference>
<dbReference type="Gene3D" id="3.40.50.2300">
    <property type="match status" value="1"/>
</dbReference>
<protein>
    <submittedName>
        <fullName evidence="1">Hybrid signal transduction histidine kinase I</fullName>
    </submittedName>
</protein>
<dbReference type="SUPFAM" id="SSF52172">
    <property type="entry name" value="CheY-like"/>
    <property type="match status" value="1"/>
</dbReference>
<dbReference type="CDD" id="cd17546">
    <property type="entry name" value="REC_hyHK_CKI1_RcsC-like"/>
    <property type="match status" value="1"/>
</dbReference>
<dbReference type="InterPro" id="IPR052048">
    <property type="entry name" value="ST_Response_Regulator"/>
</dbReference>
<accession>R7VYU4</accession>
<evidence type="ECO:0000313" key="1">
    <source>
        <dbReference type="EnsemblPlants" id="EMT00949"/>
    </source>
</evidence>
<organism evidence="1">
    <name type="scientific">Aegilops tauschii</name>
    <name type="common">Tausch's goatgrass</name>
    <name type="synonym">Aegilops squarrosa</name>
    <dbReference type="NCBI Taxonomy" id="37682"/>
    <lineage>
        <taxon>Eukaryota</taxon>
        <taxon>Viridiplantae</taxon>
        <taxon>Streptophyta</taxon>
        <taxon>Embryophyta</taxon>
        <taxon>Tracheophyta</taxon>
        <taxon>Spermatophyta</taxon>
        <taxon>Magnoliopsida</taxon>
        <taxon>Liliopsida</taxon>
        <taxon>Poales</taxon>
        <taxon>Poaceae</taxon>
        <taxon>BOP clade</taxon>
        <taxon>Pooideae</taxon>
        <taxon>Triticodae</taxon>
        <taxon>Triticeae</taxon>
        <taxon>Triticinae</taxon>
        <taxon>Aegilops</taxon>
    </lineage>
</organism>
<dbReference type="AlphaFoldDB" id="R7VYU4"/>
<dbReference type="PANTHER" id="PTHR43228:SF9">
    <property type="entry name" value="GENOME ASSEMBLY, CHROMOSOME: II"/>
    <property type="match status" value="1"/>
</dbReference>
<dbReference type="PROSITE" id="PS50110">
    <property type="entry name" value="RESPONSE_REGULATORY"/>
    <property type="match status" value="1"/>
</dbReference>
<dbReference type="Pfam" id="PF00072">
    <property type="entry name" value="Response_reg"/>
    <property type="match status" value="1"/>
</dbReference>
<dbReference type="InterPro" id="IPR011006">
    <property type="entry name" value="CheY-like_superfamily"/>
</dbReference>
<dbReference type="EnsemblPlants" id="EMT00949">
    <property type="protein sequence ID" value="EMT00949"/>
    <property type="gene ID" value="F775_30120"/>
</dbReference>